<dbReference type="RefSeq" id="WP_069433089.1">
    <property type="nucleotide sequence ID" value="NZ_JACKSU010000020.1"/>
</dbReference>
<proteinExistence type="predicted"/>
<name>A0A1X1X8J8_MYCGO</name>
<dbReference type="Proteomes" id="UP000193928">
    <property type="component" value="Unassembled WGS sequence"/>
</dbReference>
<organism evidence="1 2">
    <name type="scientific">Mycobacterium gordonae</name>
    <dbReference type="NCBI Taxonomy" id="1778"/>
    <lineage>
        <taxon>Bacteria</taxon>
        <taxon>Bacillati</taxon>
        <taxon>Actinomycetota</taxon>
        <taxon>Actinomycetes</taxon>
        <taxon>Mycobacteriales</taxon>
        <taxon>Mycobacteriaceae</taxon>
        <taxon>Mycobacterium</taxon>
    </lineage>
</organism>
<dbReference type="EMBL" id="LQOY01000022">
    <property type="protein sequence ID" value="ORV95221.1"/>
    <property type="molecule type" value="Genomic_DNA"/>
</dbReference>
<gene>
    <name evidence="1" type="ORF">AWC08_15330</name>
</gene>
<comment type="caution">
    <text evidence="1">The sequence shown here is derived from an EMBL/GenBank/DDBJ whole genome shotgun (WGS) entry which is preliminary data.</text>
</comment>
<evidence type="ECO:0008006" key="3">
    <source>
        <dbReference type="Google" id="ProtNLM"/>
    </source>
</evidence>
<evidence type="ECO:0000313" key="1">
    <source>
        <dbReference type="EMBL" id="ORV95221.1"/>
    </source>
</evidence>
<reference evidence="1 2" key="1">
    <citation type="submission" date="2016-01" db="EMBL/GenBank/DDBJ databases">
        <title>The new phylogeny of the genus Mycobacterium.</title>
        <authorList>
            <person name="Tarcisio F."/>
            <person name="Conor M."/>
            <person name="Antonella G."/>
            <person name="Elisabetta G."/>
            <person name="Giulia F.S."/>
            <person name="Sara T."/>
            <person name="Anna F."/>
            <person name="Clotilde B."/>
            <person name="Roberto B."/>
            <person name="Veronica D.S."/>
            <person name="Fabio R."/>
            <person name="Monica P."/>
            <person name="Olivier J."/>
            <person name="Enrico T."/>
            <person name="Nicola S."/>
        </authorList>
    </citation>
    <scope>NUCLEOTIDE SEQUENCE [LARGE SCALE GENOMIC DNA]</scope>
    <source>
        <strain evidence="1 2">DSM 44160</strain>
    </source>
</reference>
<accession>A0A1X1X8J8</accession>
<dbReference type="AlphaFoldDB" id="A0A1X1X8J8"/>
<protein>
    <recommendedName>
        <fullName evidence="3">Mu-like prophage I protein</fullName>
    </recommendedName>
</protein>
<evidence type="ECO:0000313" key="2">
    <source>
        <dbReference type="Proteomes" id="UP000193928"/>
    </source>
</evidence>
<keyword evidence="2" id="KW-1185">Reference proteome</keyword>
<sequence length="158" mass="16461">MALMFDDEQAAALLDALGLPTDTTDIDTTLATVRDAVTASTAETAQPSAVAAAARRVGLELIDADTITALRRDAQEGRRIVAAAAKAKVEASVDDAISRGKITPARRGHWVTLIEADPAMAEVLASVPDETAVPIHELGHGVSREDADAPAAADAWFH</sequence>